<protein>
    <submittedName>
        <fullName evidence="10">Spermidine/putrescine ABC transporter permease PotB</fullName>
    </submittedName>
</protein>
<dbReference type="PANTHER" id="PTHR42929">
    <property type="entry name" value="INNER MEMBRANE ABC TRANSPORTER PERMEASE PROTEIN YDCU-RELATED-RELATED"/>
    <property type="match status" value="1"/>
</dbReference>
<dbReference type="NCBIfam" id="NF007044">
    <property type="entry name" value="PRK09497.1"/>
    <property type="match status" value="1"/>
</dbReference>
<dbReference type="KEGG" id="metu:GNH96_05270"/>
<feature type="transmembrane region" description="Helical" evidence="8">
    <location>
        <begin position="101"/>
        <end position="127"/>
    </location>
</feature>
<dbReference type="PANTHER" id="PTHR42929:SF1">
    <property type="entry name" value="INNER MEMBRANE ABC TRANSPORTER PERMEASE PROTEIN YDCU-RELATED"/>
    <property type="match status" value="1"/>
</dbReference>
<dbReference type="GO" id="GO:0005886">
    <property type="term" value="C:plasma membrane"/>
    <property type="evidence" value="ECO:0007669"/>
    <property type="project" value="UniProtKB-SubCell"/>
</dbReference>
<dbReference type="AlphaFoldDB" id="A0A858Q6G4"/>
<dbReference type="Proteomes" id="UP000503004">
    <property type="component" value="Chromosome"/>
</dbReference>
<feature type="transmembrane region" description="Helical" evidence="8">
    <location>
        <begin position="203"/>
        <end position="225"/>
    </location>
</feature>
<comment type="subcellular location">
    <subcellularLocation>
        <location evidence="1 8">Cell membrane</location>
        <topology evidence="1 8">Multi-pass membrane protein</topology>
    </subcellularLocation>
</comment>
<accession>A0A858Q6G4</accession>
<dbReference type="SUPFAM" id="SSF161098">
    <property type="entry name" value="MetI-like"/>
    <property type="match status" value="1"/>
</dbReference>
<comment type="similarity">
    <text evidence="2">Belongs to the binding-protein-dependent transport system permease family. CysTW subfamily.</text>
</comment>
<dbReference type="Gene3D" id="1.10.3720.10">
    <property type="entry name" value="MetI-like"/>
    <property type="match status" value="1"/>
</dbReference>
<feature type="domain" description="ABC transmembrane type-1" evidence="9">
    <location>
        <begin position="66"/>
        <end position="272"/>
    </location>
</feature>
<organism evidence="10 11">
    <name type="scientific">Methylococcus geothermalis</name>
    <dbReference type="NCBI Taxonomy" id="2681310"/>
    <lineage>
        <taxon>Bacteria</taxon>
        <taxon>Pseudomonadati</taxon>
        <taxon>Pseudomonadota</taxon>
        <taxon>Gammaproteobacteria</taxon>
        <taxon>Methylococcales</taxon>
        <taxon>Methylococcaceae</taxon>
        <taxon>Methylococcus</taxon>
    </lineage>
</organism>
<dbReference type="CDD" id="cd06261">
    <property type="entry name" value="TM_PBP2"/>
    <property type="match status" value="1"/>
</dbReference>
<dbReference type="InterPro" id="IPR035906">
    <property type="entry name" value="MetI-like_sf"/>
</dbReference>
<gene>
    <name evidence="10" type="primary">potB</name>
    <name evidence="10" type="ORF">GNH96_05270</name>
</gene>
<evidence type="ECO:0000256" key="4">
    <source>
        <dbReference type="ARBA" id="ARBA00022475"/>
    </source>
</evidence>
<feature type="transmembrane region" description="Helical" evidence="8">
    <location>
        <begin position="61"/>
        <end position="89"/>
    </location>
</feature>
<keyword evidence="6 8" id="KW-1133">Transmembrane helix</keyword>
<keyword evidence="3 8" id="KW-0813">Transport</keyword>
<dbReference type="RefSeq" id="WP_169602715.1">
    <property type="nucleotide sequence ID" value="NZ_CP046565.1"/>
</dbReference>
<evidence type="ECO:0000256" key="2">
    <source>
        <dbReference type="ARBA" id="ARBA00007069"/>
    </source>
</evidence>
<keyword evidence="7 8" id="KW-0472">Membrane</keyword>
<dbReference type="Pfam" id="PF00528">
    <property type="entry name" value="BPD_transp_1"/>
    <property type="match status" value="1"/>
</dbReference>
<keyword evidence="4" id="KW-1003">Cell membrane</keyword>
<evidence type="ECO:0000313" key="11">
    <source>
        <dbReference type="Proteomes" id="UP000503004"/>
    </source>
</evidence>
<sequence>MTPKPEAFKAAAVGLLSGWLLLFVLAPNLLVAGLSLLSRSPAGFAGWPATLDNYRRLADPIYLHVFAESFATALIATLFCLLLGYPFAYGLASARPRLRPLLLTLVIVPFWTNSLVRIYAIRGLLAAKGAVNHLLLAAGLIDQPVRLLYTQAAEIIGLVYVLLPFMILPLYGSLEKLDPRLLEAARDLGAGPFRRFRHVVLPLTLPGIVAGCLLVFLPALGLFYVGDVLGGSRHLLVGNLLKDQFLEAQDWPFGAAASLVLIGLLLAFLALYAIAENRVTAAGDDR</sequence>
<dbReference type="PROSITE" id="PS50928">
    <property type="entry name" value="ABC_TM1"/>
    <property type="match status" value="1"/>
</dbReference>
<feature type="transmembrane region" description="Helical" evidence="8">
    <location>
        <begin position="251"/>
        <end position="274"/>
    </location>
</feature>
<evidence type="ECO:0000256" key="6">
    <source>
        <dbReference type="ARBA" id="ARBA00022989"/>
    </source>
</evidence>
<feature type="transmembrane region" description="Helical" evidence="8">
    <location>
        <begin position="147"/>
        <end position="171"/>
    </location>
</feature>
<evidence type="ECO:0000256" key="5">
    <source>
        <dbReference type="ARBA" id="ARBA00022692"/>
    </source>
</evidence>
<name>A0A858Q6G4_9GAMM</name>
<proteinExistence type="inferred from homology"/>
<dbReference type="EMBL" id="CP046565">
    <property type="protein sequence ID" value="QJD29430.1"/>
    <property type="molecule type" value="Genomic_DNA"/>
</dbReference>
<evidence type="ECO:0000256" key="3">
    <source>
        <dbReference type="ARBA" id="ARBA00022448"/>
    </source>
</evidence>
<evidence type="ECO:0000256" key="7">
    <source>
        <dbReference type="ARBA" id="ARBA00023136"/>
    </source>
</evidence>
<dbReference type="GO" id="GO:0055085">
    <property type="term" value="P:transmembrane transport"/>
    <property type="evidence" value="ECO:0007669"/>
    <property type="project" value="InterPro"/>
</dbReference>
<evidence type="ECO:0000259" key="9">
    <source>
        <dbReference type="PROSITE" id="PS50928"/>
    </source>
</evidence>
<keyword evidence="5 8" id="KW-0812">Transmembrane</keyword>
<evidence type="ECO:0000313" key="10">
    <source>
        <dbReference type="EMBL" id="QJD29430.1"/>
    </source>
</evidence>
<evidence type="ECO:0000256" key="1">
    <source>
        <dbReference type="ARBA" id="ARBA00004651"/>
    </source>
</evidence>
<dbReference type="InterPro" id="IPR000515">
    <property type="entry name" value="MetI-like"/>
</dbReference>
<keyword evidence="11" id="KW-1185">Reference proteome</keyword>
<evidence type="ECO:0000256" key="8">
    <source>
        <dbReference type="RuleBase" id="RU363032"/>
    </source>
</evidence>
<reference evidence="11" key="1">
    <citation type="submission" date="2019-12" db="EMBL/GenBank/DDBJ databases">
        <authorList>
            <person name="Awala S.I."/>
            <person name="Rhee S.K."/>
        </authorList>
    </citation>
    <scope>NUCLEOTIDE SEQUENCE [LARGE SCALE GENOMIC DNA]</scope>
    <source>
        <strain evidence="11">IM1</strain>
    </source>
</reference>